<gene>
    <name evidence="2" type="primary">NCL1_47773</name>
    <name evidence="2" type="ORF">NPIL_436441</name>
</gene>
<evidence type="ECO:0000313" key="3">
    <source>
        <dbReference type="Proteomes" id="UP000887013"/>
    </source>
</evidence>
<proteinExistence type="predicted"/>
<sequence>MANDDPYFRHLMQELFSGPYLEGLDSKLRKNKNYKPKGPLTKTLLHVLPKALTVIEVKIKELCKDYLDKKLKCMELSQEKYVGHSIAICLLVNVMFNGIYDKFLFVISVVICTAEMAHASFGREFYKLTPLILNVFFERVLREDFDKRGGWKRLEKHIMNKKYNEYYDVLVVSKFTASDELLRKIEDIFLSDVSSNLIRKPPIQTLDETIDCLTREVISSVDTSQLNNLISHNLSEESSASTQQETSDTNKANGNSFDLEISDENDCVCVIVSDVWENRIRIMEEKLRQLLSIFELLDAK</sequence>
<protein>
    <submittedName>
        <fullName evidence="2">Uncharacterized protein</fullName>
    </submittedName>
</protein>
<feature type="compositionally biased region" description="Low complexity" evidence="1">
    <location>
        <begin position="236"/>
        <end position="247"/>
    </location>
</feature>
<evidence type="ECO:0000313" key="2">
    <source>
        <dbReference type="EMBL" id="GFT57625.1"/>
    </source>
</evidence>
<dbReference type="OrthoDB" id="6421076at2759"/>
<organism evidence="2 3">
    <name type="scientific">Nephila pilipes</name>
    <name type="common">Giant wood spider</name>
    <name type="synonym">Nephila maculata</name>
    <dbReference type="NCBI Taxonomy" id="299642"/>
    <lineage>
        <taxon>Eukaryota</taxon>
        <taxon>Metazoa</taxon>
        <taxon>Ecdysozoa</taxon>
        <taxon>Arthropoda</taxon>
        <taxon>Chelicerata</taxon>
        <taxon>Arachnida</taxon>
        <taxon>Araneae</taxon>
        <taxon>Araneomorphae</taxon>
        <taxon>Entelegynae</taxon>
        <taxon>Araneoidea</taxon>
        <taxon>Nephilidae</taxon>
        <taxon>Nephila</taxon>
    </lineage>
</organism>
<dbReference type="AlphaFoldDB" id="A0A8X6TUH0"/>
<reference evidence="2" key="1">
    <citation type="submission" date="2020-08" db="EMBL/GenBank/DDBJ databases">
        <title>Multicomponent nature underlies the extraordinary mechanical properties of spider dragline silk.</title>
        <authorList>
            <person name="Kono N."/>
            <person name="Nakamura H."/>
            <person name="Mori M."/>
            <person name="Yoshida Y."/>
            <person name="Ohtoshi R."/>
            <person name="Malay A.D."/>
            <person name="Moran D.A.P."/>
            <person name="Tomita M."/>
            <person name="Numata K."/>
            <person name="Arakawa K."/>
        </authorList>
    </citation>
    <scope>NUCLEOTIDE SEQUENCE</scope>
</reference>
<keyword evidence="3" id="KW-1185">Reference proteome</keyword>
<dbReference type="EMBL" id="BMAW01018262">
    <property type="protein sequence ID" value="GFT57625.1"/>
    <property type="molecule type" value="Genomic_DNA"/>
</dbReference>
<feature type="region of interest" description="Disordered" evidence="1">
    <location>
        <begin position="235"/>
        <end position="256"/>
    </location>
</feature>
<accession>A0A8X6TUH0</accession>
<comment type="caution">
    <text evidence="2">The sequence shown here is derived from an EMBL/GenBank/DDBJ whole genome shotgun (WGS) entry which is preliminary data.</text>
</comment>
<dbReference type="Proteomes" id="UP000887013">
    <property type="component" value="Unassembled WGS sequence"/>
</dbReference>
<evidence type="ECO:0000256" key="1">
    <source>
        <dbReference type="SAM" id="MobiDB-lite"/>
    </source>
</evidence>
<name>A0A8X6TUH0_NEPPI</name>